<dbReference type="EMBL" id="FUWH01000012">
    <property type="protein sequence ID" value="SKA14793.1"/>
    <property type="molecule type" value="Genomic_DNA"/>
</dbReference>
<evidence type="ECO:0000256" key="4">
    <source>
        <dbReference type="ARBA" id="ARBA00022692"/>
    </source>
</evidence>
<feature type="transmembrane region" description="Helical" evidence="7">
    <location>
        <begin position="16"/>
        <end position="37"/>
    </location>
</feature>
<keyword evidence="3" id="KW-1003">Cell membrane</keyword>
<feature type="transmembrane region" description="Helical" evidence="7">
    <location>
        <begin position="119"/>
        <end position="143"/>
    </location>
</feature>
<dbReference type="OrthoDB" id="9813193at2"/>
<evidence type="ECO:0000256" key="3">
    <source>
        <dbReference type="ARBA" id="ARBA00022475"/>
    </source>
</evidence>
<organism evidence="8 9">
    <name type="scientific">Sediminibacterium ginsengisoli</name>
    <dbReference type="NCBI Taxonomy" id="413434"/>
    <lineage>
        <taxon>Bacteria</taxon>
        <taxon>Pseudomonadati</taxon>
        <taxon>Bacteroidota</taxon>
        <taxon>Chitinophagia</taxon>
        <taxon>Chitinophagales</taxon>
        <taxon>Chitinophagaceae</taxon>
        <taxon>Sediminibacterium</taxon>
    </lineage>
</organism>
<keyword evidence="4 7" id="KW-0812">Transmembrane</keyword>
<evidence type="ECO:0000256" key="1">
    <source>
        <dbReference type="ARBA" id="ARBA00004651"/>
    </source>
</evidence>
<comment type="similarity">
    <text evidence="2">Belongs to the DoxX family.</text>
</comment>
<evidence type="ECO:0000256" key="2">
    <source>
        <dbReference type="ARBA" id="ARBA00006679"/>
    </source>
</evidence>
<dbReference type="AlphaFoldDB" id="A0A1T4RFS6"/>
<accession>A0A1T4RFS6</accession>
<protein>
    <submittedName>
        <fullName evidence="8">Putative oxidoreductase</fullName>
    </submittedName>
</protein>
<keyword evidence="9" id="KW-1185">Reference proteome</keyword>
<dbReference type="STRING" id="413434.SAMN04488132_11223"/>
<feature type="transmembrane region" description="Helical" evidence="7">
    <location>
        <begin position="82"/>
        <end position="99"/>
    </location>
</feature>
<dbReference type="InterPro" id="IPR051907">
    <property type="entry name" value="DoxX-like_oxidoreductase"/>
</dbReference>
<name>A0A1T4RFS6_9BACT</name>
<keyword evidence="6 7" id="KW-0472">Membrane</keyword>
<dbReference type="Proteomes" id="UP000190888">
    <property type="component" value="Unassembled WGS sequence"/>
</dbReference>
<keyword evidence="5 7" id="KW-1133">Transmembrane helix</keyword>
<dbReference type="RefSeq" id="WP_078832537.1">
    <property type="nucleotide sequence ID" value="NZ_FUWH01000012.1"/>
</dbReference>
<evidence type="ECO:0000256" key="5">
    <source>
        <dbReference type="ARBA" id="ARBA00022989"/>
    </source>
</evidence>
<dbReference type="GO" id="GO:0005886">
    <property type="term" value="C:plasma membrane"/>
    <property type="evidence" value="ECO:0007669"/>
    <property type="project" value="UniProtKB-SubCell"/>
</dbReference>
<evidence type="ECO:0000313" key="8">
    <source>
        <dbReference type="EMBL" id="SKA14793.1"/>
    </source>
</evidence>
<dbReference type="PANTHER" id="PTHR33452">
    <property type="entry name" value="OXIDOREDUCTASE CATD-RELATED"/>
    <property type="match status" value="1"/>
</dbReference>
<evidence type="ECO:0000256" key="6">
    <source>
        <dbReference type="ARBA" id="ARBA00023136"/>
    </source>
</evidence>
<proteinExistence type="inferred from homology"/>
<dbReference type="PANTHER" id="PTHR33452:SF1">
    <property type="entry name" value="INNER MEMBRANE PROTEIN YPHA-RELATED"/>
    <property type="match status" value="1"/>
</dbReference>
<sequence>MKNGLLTKLFGVRQHAHIVSAALLLLRIGIGAALMFHGWPKIQNPAGWMGPDAGHSAFMQSLAAISEFCGGLALILGLVTPLAAFGIACTMGTAFYMHLVVFKHPFVNLTGGPSFELALAYLLIALLILVAGPGTASLDRAIFGLRGRRNMSY</sequence>
<reference evidence="8 9" key="1">
    <citation type="submission" date="2017-02" db="EMBL/GenBank/DDBJ databases">
        <authorList>
            <person name="Peterson S.W."/>
        </authorList>
    </citation>
    <scope>NUCLEOTIDE SEQUENCE [LARGE SCALE GENOMIC DNA]</scope>
    <source>
        <strain evidence="8 9">DSM 22335</strain>
    </source>
</reference>
<dbReference type="InterPro" id="IPR032808">
    <property type="entry name" value="DoxX"/>
</dbReference>
<feature type="transmembrane region" description="Helical" evidence="7">
    <location>
        <begin position="57"/>
        <end position="75"/>
    </location>
</feature>
<evidence type="ECO:0000313" key="9">
    <source>
        <dbReference type="Proteomes" id="UP000190888"/>
    </source>
</evidence>
<gene>
    <name evidence="8" type="ORF">SAMN04488132_11223</name>
</gene>
<evidence type="ECO:0000256" key="7">
    <source>
        <dbReference type="SAM" id="Phobius"/>
    </source>
</evidence>
<dbReference type="Pfam" id="PF07681">
    <property type="entry name" value="DoxX"/>
    <property type="match status" value="1"/>
</dbReference>
<comment type="subcellular location">
    <subcellularLocation>
        <location evidence="1">Cell membrane</location>
        <topology evidence="1">Multi-pass membrane protein</topology>
    </subcellularLocation>
</comment>